<proteinExistence type="predicted"/>
<organism evidence="1 2">
    <name type="scientific">Racocetra persica</name>
    <dbReference type="NCBI Taxonomy" id="160502"/>
    <lineage>
        <taxon>Eukaryota</taxon>
        <taxon>Fungi</taxon>
        <taxon>Fungi incertae sedis</taxon>
        <taxon>Mucoromycota</taxon>
        <taxon>Glomeromycotina</taxon>
        <taxon>Glomeromycetes</taxon>
        <taxon>Diversisporales</taxon>
        <taxon>Gigasporaceae</taxon>
        <taxon>Racocetra</taxon>
    </lineage>
</organism>
<feature type="non-terminal residue" evidence="1">
    <location>
        <position position="486"/>
    </location>
</feature>
<dbReference type="Proteomes" id="UP000789920">
    <property type="component" value="Unassembled WGS sequence"/>
</dbReference>
<dbReference type="EMBL" id="CAJVQC010040842">
    <property type="protein sequence ID" value="CAG8771618.1"/>
    <property type="molecule type" value="Genomic_DNA"/>
</dbReference>
<evidence type="ECO:0000313" key="2">
    <source>
        <dbReference type="Proteomes" id="UP000789920"/>
    </source>
</evidence>
<evidence type="ECO:0000313" key="1">
    <source>
        <dbReference type="EMBL" id="CAG8771618.1"/>
    </source>
</evidence>
<name>A0ACA9R0Q5_9GLOM</name>
<sequence>QTLFDFSVSNLFDKSDATLKIGNFLIRQQISKVIIKSLLNQDTTERNEIMINILSDEEYEVRVTVLEMLLEYFLEMDVIHIGTSVMSMIQSKLITMIYHEERYPKCIQLIVELLILINPDYPFPKSNLISSQQLSIRLDLEEFCKKLFRYMEKLKSSSIIEATLILLGALTAEIWNETSLPHEFRSLSLKTWAEYINKNTKPEITLTRREAATKSLQLFSRLLFKKETIFTNNDDIQYFISLYIALIRLTQDDDIDIRRTAALIVSKAMGLEVVDCDRARELCYEYMTNQYSKSLYLYVALLQILTRDVKPDEILKSEMTPSRVLFAIENPNIYKEDLVDIQLAYKYLLIAIKKERNRLEFPEMFRKDIPMFCVKQLVMVCEFISSREVQTNKNGPIGFTSLPNVFIVMYRVIATVSVMIELVSDTESISKDVRIIIDKLTHDRIQLHPLLNDLLLGELSQNCFNIITKGEDKDGNEFMTFSKEFE</sequence>
<accession>A0ACA9R0Q5</accession>
<protein>
    <submittedName>
        <fullName evidence="1">32162_t:CDS:1</fullName>
    </submittedName>
</protein>
<reference evidence="1" key="1">
    <citation type="submission" date="2021-06" db="EMBL/GenBank/DDBJ databases">
        <authorList>
            <person name="Kallberg Y."/>
            <person name="Tangrot J."/>
            <person name="Rosling A."/>
        </authorList>
    </citation>
    <scope>NUCLEOTIDE SEQUENCE</scope>
    <source>
        <strain evidence="1">MA461A</strain>
    </source>
</reference>
<comment type="caution">
    <text evidence="1">The sequence shown here is derived from an EMBL/GenBank/DDBJ whole genome shotgun (WGS) entry which is preliminary data.</text>
</comment>
<feature type="non-terminal residue" evidence="1">
    <location>
        <position position="1"/>
    </location>
</feature>
<gene>
    <name evidence="1" type="ORF">RPERSI_LOCUS16476</name>
</gene>
<keyword evidence="2" id="KW-1185">Reference proteome</keyword>